<feature type="repeat" description="WD" evidence="3">
    <location>
        <begin position="471"/>
        <end position="511"/>
    </location>
</feature>
<gene>
    <name evidence="5" type="ORF">QQ055_09435</name>
</gene>
<keyword evidence="6" id="KW-1185">Reference proteome</keyword>
<dbReference type="InterPro" id="IPR019775">
    <property type="entry name" value="WD40_repeat_CS"/>
</dbReference>
<dbReference type="InterPro" id="IPR011047">
    <property type="entry name" value="Quinoprotein_ADH-like_sf"/>
</dbReference>
<evidence type="ECO:0000313" key="6">
    <source>
        <dbReference type="Proteomes" id="UP001230986"/>
    </source>
</evidence>
<dbReference type="CDD" id="cd00200">
    <property type="entry name" value="WD40"/>
    <property type="match status" value="1"/>
</dbReference>
<dbReference type="InterPro" id="IPR015943">
    <property type="entry name" value="WD40/YVTN_repeat-like_dom_sf"/>
</dbReference>
<name>A0ABT7M091_9CYAN</name>
<proteinExistence type="predicted"/>
<protein>
    <submittedName>
        <fullName evidence="5">WD40 repeat domain-containing protein</fullName>
    </submittedName>
</protein>
<dbReference type="RefSeq" id="WP_286004608.1">
    <property type="nucleotide sequence ID" value="NZ_JASVEJ010000036.1"/>
</dbReference>
<evidence type="ECO:0000256" key="1">
    <source>
        <dbReference type="ARBA" id="ARBA00022574"/>
    </source>
</evidence>
<keyword evidence="2" id="KW-0677">Repeat</keyword>
<dbReference type="InterPro" id="IPR001680">
    <property type="entry name" value="WD40_rpt"/>
</dbReference>
<dbReference type="SUPFAM" id="SSF117289">
    <property type="entry name" value="Nucleoporin domain"/>
    <property type="match status" value="1"/>
</dbReference>
<comment type="caution">
    <text evidence="5">The sequence shown here is derived from an EMBL/GenBank/DDBJ whole genome shotgun (WGS) entry which is preliminary data.</text>
</comment>
<dbReference type="Pfam" id="PF00400">
    <property type="entry name" value="WD40"/>
    <property type="match status" value="4"/>
</dbReference>
<dbReference type="Gene3D" id="2.130.10.10">
    <property type="entry name" value="YVTN repeat-like/Quinoprotein amine dehydrogenase"/>
    <property type="match status" value="2"/>
</dbReference>
<feature type="chain" id="PRO_5045094109" evidence="4">
    <location>
        <begin position="20"/>
        <end position="635"/>
    </location>
</feature>
<dbReference type="SUPFAM" id="SSF50998">
    <property type="entry name" value="Quinoprotein alcohol dehydrogenase-like"/>
    <property type="match status" value="1"/>
</dbReference>
<sequence>MKRPSLLFLLVLLSSAVQAAMLAEQRWFAQSNPTLPQPSMAAVSTASQPLRLVRTLTHTGEPVSAIAISSDRRTLIRAYPSGKIEQWDVQTGERIREMRGHTDVVQSVAISPDGRSLVSGSSDNTVRRWNLSTGQLQQTLTSEGFVRSVVFSPEGRRIAAGSQDGSVRVWDLHAGQLQTFEAIAQNPEFTELSDILDAVGFAPDGEVYAVVGSADGSMSIWQPRAGERMRRWQQFRDDRVSFIPGRETVVFCQNPLQLWDFNSGEAKQLPAARAILSDCGAIATSADGQTLIAADAESLQIWELSLPAATVTTEPSCTPVAMRPLEESGELPNADRLLYRLPLPLEEPSTAGWDALRFNGDRTLFVQAGVGVRLWDLSTNQLVCRFGQDSSQIADAVFTSTLRPRLITAHRDSTLKVWNPLTGEALRVLRGHQDAVSAIALNADSSSLASSSIDQTIKLWNWETGELEKTLTGHRLPVRDIAYSPDGKLLASISESEAKIWESETGRLLQTFNLKSIQPAITFNDRGDAIATDGNQGSTYRLEVATGKLHRLLSSNLWQDVGIQSAILSPNGQYLVINTFAYPSLEVRNELWDLTTQTRISYLDTDYQCGGIVGFSPDSQMLVCAGQEIQIWQSP</sequence>
<evidence type="ECO:0000256" key="3">
    <source>
        <dbReference type="PROSITE-ProRule" id="PRU00221"/>
    </source>
</evidence>
<feature type="repeat" description="WD" evidence="3">
    <location>
        <begin position="189"/>
        <end position="231"/>
    </location>
</feature>
<feature type="signal peptide" evidence="4">
    <location>
        <begin position="1"/>
        <end position="19"/>
    </location>
</feature>
<dbReference type="PANTHER" id="PTHR19879">
    <property type="entry name" value="TRANSCRIPTION INITIATION FACTOR TFIID"/>
    <property type="match status" value="1"/>
</dbReference>
<feature type="repeat" description="WD" evidence="3">
    <location>
        <begin position="139"/>
        <end position="180"/>
    </location>
</feature>
<evidence type="ECO:0000256" key="2">
    <source>
        <dbReference type="ARBA" id="ARBA00022737"/>
    </source>
</evidence>
<dbReference type="PROSITE" id="PS50294">
    <property type="entry name" value="WD_REPEATS_REGION"/>
    <property type="match status" value="3"/>
</dbReference>
<evidence type="ECO:0000256" key="4">
    <source>
        <dbReference type="SAM" id="SignalP"/>
    </source>
</evidence>
<dbReference type="EMBL" id="JASVEJ010000036">
    <property type="protein sequence ID" value="MDL5057673.1"/>
    <property type="molecule type" value="Genomic_DNA"/>
</dbReference>
<dbReference type="SUPFAM" id="SSF50978">
    <property type="entry name" value="WD40 repeat-like"/>
    <property type="match status" value="1"/>
</dbReference>
<dbReference type="InterPro" id="IPR020472">
    <property type="entry name" value="WD40_PAC1"/>
</dbReference>
<dbReference type="PANTHER" id="PTHR19879:SF9">
    <property type="entry name" value="TRANSCRIPTION INITIATION FACTOR TFIID SUBUNIT 5"/>
    <property type="match status" value="1"/>
</dbReference>
<feature type="repeat" description="WD" evidence="3">
    <location>
        <begin position="429"/>
        <end position="470"/>
    </location>
</feature>
<evidence type="ECO:0000313" key="5">
    <source>
        <dbReference type="EMBL" id="MDL5057673.1"/>
    </source>
</evidence>
<accession>A0ABT7M091</accession>
<dbReference type="SMART" id="SM00320">
    <property type="entry name" value="WD40"/>
    <property type="match status" value="9"/>
</dbReference>
<reference evidence="5 6" key="1">
    <citation type="submission" date="2023-06" db="EMBL/GenBank/DDBJ databases">
        <title>Whole genome sequence of Oscillatoria calcuttensis NRMC-F 0142.</title>
        <authorList>
            <person name="Shakena Fathima T."/>
            <person name="Muralitharan G."/>
            <person name="Thajuddin N."/>
        </authorList>
    </citation>
    <scope>NUCLEOTIDE SEQUENCE [LARGE SCALE GENOMIC DNA]</scope>
    <source>
        <strain evidence="5 6">NRMC-F 0142</strain>
    </source>
</reference>
<dbReference type="InterPro" id="IPR036322">
    <property type="entry name" value="WD40_repeat_dom_sf"/>
</dbReference>
<feature type="repeat" description="WD" evidence="3">
    <location>
        <begin position="98"/>
        <end position="139"/>
    </location>
</feature>
<dbReference type="PROSITE" id="PS00678">
    <property type="entry name" value="WD_REPEATS_1"/>
    <property type="match status" value="1"/>
</dbReference>
<dbReference type="PRINTS" id="PR00320">
    <property type="entry name" value="GPROTEINBRPT"/>
</dbReference>
<keyword evidence="4" id="KW-0732">Signal</keyword>
<organism evidence="5 6">
    <name type="scientific">Geitlerinema calcuttense NRMC-F 0142</name>
    <dbReference type="NCBI Taxonomy" id="2922238"/>
    <lineage>
        <taxon>Bacteria</taxon>
        <taxon>Bacillati</taxon>
        <taxon>Cyanobacteriota</taxon>
        <taxon>Cyanophyceae</taxon>
        <taxon>Geitlerinematales</taxon>
        <taxon>Geitlerinemataceae</taxon>
        <taxon>Geitlerinema</taxon>
    </lineage>
</organism>
<dbReference type="PROSITE" id="PS50082">
    <property type="entry name" value="WD_REPEATS_2"/>
    <property type="match status" value="5"/>
</dbReference>
<dbReference type="Proteomes" id="UP001230986">
    <property type="component" value="Unassembled WGS sequence"/>
</dbReference>
<keyword evidence="1 3" id="KW-0853">WD repeat</keyword>